<dbReference type="EMBL" id="JWJD01000001">
    <property type="protein sequence ID" value="KIH77922.1"/>
    <property type="molecule type" value="Genomic_DNA"/>
</dbReference>
<reference evidence="8 9" key="1">
    <citation type="submission" date="2014-12" db="EMBL/GenBank/DDBJ databases">
        <title>Genomes of Geoalkalibacter ferrihydriticus and Geoalkalibacter subterraneus, two haloalkaliphilic metal-reducing members of the Geobacteraceae.</title>
        <authorList>
            <person name="Badalamenti J.P."/>
            <person name="Torres C.I."/>
            <person name="Krajmalnik-Brown R."/>
            <person name="Bond D.R."/>
        </authorList>
    </citation>
    <scope>NUCLEOTIDE SEQUENCE [LARGE SCALE GENOMIC DNA]</scope>
    <source>
        <strain evidence="8 9">DSM 17813</strain>
    </source>
</reference>
<keyword evidence="2 6" id="KW-0349">Heme</keyword>
<feature type="binding site" description="axial binding residue" evidence="6">
    <location>
        <position position="55"/>
    </location>
    <ligand>
        <name>heme c</name>
        <dbReference type="ChEBI" id="CHEBI:61717"/>
        <label>1</label>
    </ligand>
    <ligandPart>
        <name>Fe</name>
        <dbReference type="ChEBI" id="CHEBI:18248"/>
    </ligandPart>
</feature>
<name>A0A0C2HYT5_9BACT</name>
<comment type="caution">
    <text evidence="8">The sequence shown here is derived from an EMBL/GenBank/DDBJ whole genome shotgun (WGS) entry which is preliminary data.</text>
</comment>
<feature type="binding site" description="axial binding residue" evidence="6">
    <location>
        <position position="45"/>
    </location>
    <ligand>
        <name>heme c</name>
        <dbReference type="ChEBI" id="CHEBI:61717"/>
        <label>1</label>
    </ligand>
    <ligandPart>
        <name>Fe</name>
        <dbReference type="ChEBI" id="CHEBI:18248"/>
    </ligandPart>
</feature>
<dbReference type="GO" id="GO:0046872">
    <property type="term" value="F:metal ion binding"/>
    <property type="evidence" value="ECO:0007669"/>
    <property type="project" value="UniProtKB-KW"/>
</dbReference>
<feature type="binding site" description="axial binding residue" evidence="6">
    <location>
        <position position="104"/>
    </location>
    <ligand>
        <name>heme c</name>
        <dbReference type="ChEBI" id="CHEBI:61717"/>
        <label>1</label>
    </ligand>
    <ligandPart>
        <name>Fe</name>
        <dbReference type="ChEBI" id="CHEBI:18248"/>
    </ligandPart>
</feature>
<evidence type="ECO:0000256" key="7">
    <source>
        <dbReference type="SAM" id="SignalP"/>
    </source>
</evidence>
<evidence type="ECO:0000256" key="3">
    <source>
        <dbReference type="ARBA" id="ARBA00022723"/>
    </source>
</evidence>
<evidence type="ECO:0000256" key="4">
    <source>
        <dbReference type="ARBA" id="ARBA00022982"/>
    </source>
</evidence>
<dbReference type="GO" id="GO:0009055">
    <property type="term" value="F:electron transfer activity"/>
    <property type="evidence" value="ECO:0007669"/>
    <property type="project" value="InterPro"/>
</dbReference>
<dbReference type="GO" id="GO:0020037">
    <property type="term" value="F:heme binding"/>
    <property type="evidence" value="ECO:0007669"/>
    <property type="project" value="InterPro"/>
</dbReference>
<keyword evidence="5 6" id="KW-0408">Iron</keyword>
<feature type="binding site" description="axial binding residue" evidence="6">
    <location>
        <position position="60"/>
    </location>
    <ligand>
        <name>heme c</name>
        <dbReference type="ChEBI" id="CHEBI:61717"/>
        <label>1</label>
    </ligand>
    <ligandPart>
        <name>Fe</name>
        <dbReference type="ChEBI" id="CHEBI:18248"/>
    </ligandPart>
</feature>
<feature type="binding site" description="axial binding residue" evidence="6">
    <location>
        <position position="92"/>
    </location>
    <ligand>
        <name>heme c</name>
        <dbReference type="ChEBI" id="CHEBI:61717"/>
        <label>1</label>
    </ligand>
    <ligandPart>
        <name>Fe</name>
        <dbReference type="ChEBI" id="CHEBI:18248"/>
    </ligandPart>
</feature>
<dbReference type="InterPro" id="IPR036280">
    <property type="entry name" value="Multihaem_cyt_sf"/>
</dbReference>
<feature type="binding site" description="axial binding residue" evidence="6">
    <location>
        <position position="58"/>
    </location>
    <ligand>
        <name>heme c</name>
        <dbReference type="ChEBI" id="CHEBI:61717"/>
        <label>1</label>
    </ligand>
    <ligandPart>
        <name>Fe</name>
        <dbReference type="ChEBI" id="CHEBI:18248"/>
    </ligandPart>
</feature>
<feature type="signal peptide" evidence="7">
    <location>
        <begin position="1"/>
        <end position="21"/>
    </location>
</feature>
<evidence type="ECO:0000256" key="1">
    <source>
        <dbReference type="ARBA" id="ARBA00022448"/>
    </source>
</evidence>
<keyword evidence="1" id="KW-0813">Transport</keyword>
<accession>A0A0C2HYT5</accession>
<evidence type="ECO:0000256" key="2">
    <source>
        <dbReference type="ARBA" id="ARBA00022617"/>
    </source>
</evidence>
<dbReference type="Proteomes" id="UP000035068">
    <property type="component" value="Unassembled WGS sequence"/>
</dbReference>
<keyword evidence="9" id="KW-1185">Reference proteome</keyword>
<evidence type="ECO:0000256" key="6">
    <source>
        <dbReference type="PIRSR" id="PIRSR602322-1"/>
    </source>
</evidence>
<keyword evidence="4" id="KW-0249">Electron transport</keyword>
<evidence type="ECO:0000256" key="5">
    <source>
        <dbReference type="ARBA" id="ARBA00023004"/>
    </source>
</evidence>
<sequence>MKILWPVALILLLFAAAPVFAEQAQGEVPDEVIFPARLGEVHFSHVDHAHWVPDCTACHHTGDFPKCSSCHGVLEDARKKTDAFHMQCKGCHREEGISTACTDCHIR</sequence>
<feature type="binding site" description="axial binding residue" evidence="6">
    <location>
        <position position="101"/>
    </location>
    <ligand>
        <name>heme c</name>
        <dbReference type="ChEBI" id="CHEBI:61717"/>
        <label>1</label>
    </ligand>
    <ligandPart>
        <name>Fe</name>
        <dbReference type="ChEBI" id="CHEBI:18248"/>
    </ligandPart>
</feature>
<protein>
    <recommendedName>
        <fullName evidence="10">Class III cytochrome C domain-containing protein</fullName>
    </recommendedName>
</protein>
<dbReference type="CDD" id="cd08168">
    <property type="entry name" value="Cytochrom_C3"/>
    <property type="match status" value="1"/>
</dbReference>
<comment type="cofactor">
    <cofactor evidence="6">
        <name>heme c</name>
        <dbReference type="ChEBI" id="CHEBI:61717"/>
    </cofactor>
    <text evidence="6">Binds 4 heme c groups covalently per monomer.</text>
</comment>
<dbReference type="RefSeq" id="WP_040096501.1">
    <property type="nucleotide sequence ID" value="NZ_JWJD01000001.1"/>
</dbReference>
<evidence type="ECO:0000313" key="8">
    <source>
        <dbReference type="EMBL" id="KIH77922.1"/>
    </source>
</evidence>
<feature type="chain" id="PRO_5002162048" description="Class III cytochrome C domain-containing protein" evidence="7">
    <location>
        <begin position="22"/>
        <end position="107"/>
    </location>
</feature>
<feature type="binding site" description="axial binding residue" evidence="6">
    <location>
        <position position="91"/>
    </location>
    <ligand>
        <name>heme c</name>
        <dbReference type="ChEBI" id="CHEBI:61717"/>
        <label>1</label>
    </ligand>
    <ligandPart>
        <name>Fe</name>
        <dbReference type="ChEBI" id="CHEBI:18248"/>
    </ligandPart>
</feature>
<dbReference type="Gene3D" id="3.90.10.10">
    <property type="entry name" value="Cytochrome C3"/>
    <property type="match status" value="1"/>
</dbReference>
<feature type="binding site" description="covalent" evidence="6">
    <location>
        <position position="67"/>
    </location>
    <ligand>
        <name>heme c</name>
        <dbReference type="ChEBI" id="CHEBI:61717"/>
        <label>1</label>
    </ligand>
</feature>
<dbReference type="SUPFAM" id="SSF48695">
    <property type="entry name" value="Multiheme cytochromes"/>
    <property type="match status" value="1"/>
</dbReference>
<evidence type="ECO:0008006" key="10">
    <source>
        <dbReference type="Google" id="ProtNLM"/>
    </source>
</evidence>
<feature type="binding site" description="axial binding residue" evidence="6">
    <location>
        <position position="70"/>
    </location>
    <ligand>
        <name>heme c</name>
        <dbReference type="ChEBI" id="CHEBI:61717"/>
        <label>1</label>
    </ligand>
    <ligandPart>
        <name>Fe</name>
        <dbReference type="ChEBI" id="CHEBI:18248"/>
    </ligandPart>
</feature>
<feature type="binding site" description="axial binding residue" evidence="6">
    <location>
        <position position="71"/>
    </location>
    <ligand>
        <name>heme c</name>
        <dbReference type="ChEBI" id="CHEBI:61717"/>
        <label>1</label>
    </ligand>
    <ligandPart>
        <name>Fe</name>
        <dbReference type="ChEBI" id="CHEBI:18248"/>
    </ligandPart>
</feature>
<feature type="binding site" description="axial binding residue" evidence="6">
    <location>
        <position position="48"/>
    </location>
    <ligand>
        <name>heme c</name>
        <dbReference type="ChEBI" id="CHEBI:61717"/>
        <label>1</label>
    </ligand>
    <ligandPart>
        <name>Fe</name>
        <dbReference type="ChEBI" id="CHEBI:18248"/>
    </ligandPart>
</feature>
<feature type="binding site" description="axial binding residue" evidence="6">
    <location>
        <position position="105"/>
    </location>
    <ligand>
        <name>heme c</name>
        <dbReference type="ChEBI" id="CHEBI:61717"/>
        <label>1</label>
    </ligand>
    <ligandPart>
        <name>Fe</name>
        <dbReference type="ChEBI" id="CHEBI:18248"/>
    </ligandPart>
</feature>
<gene>
    <name evidence="8" type="ORF">GFER_04715</name>
</gene>
<keyword evidence="7" id="KW-0732">Signal</keyword>
<dbReference type="AlphaFoldDB" id="A0A0C2HYT5"/>
<feature type="binding site" description="axial binding residue" evidence="6">
    <location>
        <position position="88"/>
    </location>
    <ligand>
        <name>heme c</name>
        <dbReference type="ChEBI" id="CHEBI:61717"/>
        <label>1</label>
    </ligand>
    <ligandPart>
        <name>Fe</name>
        <dbReference type="ChEBI" id="CHEBI:18248"/>
    </ligandPart>
</feature>
<organism evidence="8 9">
    <name type="scientific">Geoalkalibacter ferrihydriticus DSM 17813</name>
    <dbReference type="NCBI Taxonomy" id="1121915"/>
    <lineage>
        <taxon>Bacteria</taxon>
        <taxon>Pseudomonadati</taxon>
        <taxon>Thermodesulfobacteriota</taxon>
        <taxon>Desulfuromonadia</taxon>
        <taxon>Desulfuromonadales</taxon>
        <taxon>Geoalkalibacteraceae</taxon>
        <taxon>Geoalkalibacter</taxon>
    </lineage>
</organism>
<proteinExistence type="predicted"/>
<dbReference type="InterPro" id="IPR002322">
    <property type="entry name" value="Cyt_c_III"/>
</dbReference>
<feature type="binding site" description="axial binding residue" evidence="6">
    <location>
        <position position="59"/>
    </location>
    <ligand>
        <name>heme c</name>
        <dbReference type="ChEBI" id="CHEBI:61717"/>
        <label>1</label>
    </ligand>
    <ligandPart>
        <name>Fe</name>
        <dbReference type="ChEBI" id="CHEBI:18248"/>
    </ligandPart>
</feature>
<dbReference type="PRINTS" id="PR00609">
    <property type="entry name" value="CYTOCHROMEC3"/>
</dbReference>
<evidence type="ECO:0000313" key="9">
    <source>
        <dbReference type="Proteomes" id="UP000035068"/>
    </source>
</evidence>
<keyword evidence="3 6" id="KW-0479">Metal-binding</keyword>